<keyword evidence="2" id="KW-0560">Oxidoreductase</keyword>
<dbReference type="Gene3D" id="3.10.180.10">
    <property type="entry name" value="2,3-Dihydroxybiphenyl 1,2-Dioxygenase, domain 1"/>
    <property type="match status" value="1"/>
</dbReference>
<dbReference type="GO" id="GO:0051213">
    <property type="term" value="F:dioxygenase activity"/>
    <property type="evidence" value="ECO:0007669"/>
    <property type="project" value="UniProtKB-KW"/>
</dbReference>
<dbReference type="Proteomes" id="UP000190367">
    <property type="component" value="Unassembled WGS sequence"/>
</dbReference>
<evidence type="ECO:0000259" key="1">
    <source>
        <dbReference type="PROSITE" id="PS51819"/>
    </source>
</evidence>
<feature type="domain" description="VOC" evidence="1">
    <location>
        <begin position="16"/>
        <end position="132"/>
    </location>
</feature>
<dbReference type="InterPro" id="IPR029068">
    <property type="entry name" value="Glyas_Bleomycin-R_OHBP_Dase"/>
</dbReference>
<reference evidence="3" key="1">
    <citation type="submission" date="2017-02" db="EMBL/GenBank/DDBJ databases">
        <authorList>
            <person name="Varghese N."/>
            <person name="Submissions S."/>
        </authorList>
    </citation>
    <scope>NUCLEOTIDE SEQUENCE [LARGE SCALE GENOMIC DNA]</scope>
    <source>
        <strain evidence="3">DSM 22224</strain>
    </source>
</reference>
<evidence type="ECO:0000313" key="3">
    <source>
        <dbReference type="Proteomes" id="UP000190367"/>
    </source>
</evidence>
<keyword evidence="3" id="KW-1185">Reference proteome</keyword>
<dbReference type="PROSITE" id="PS51819">
    <property type="entry name" value="VOC"/>
    <property type="match status" value="1"/>
</dbReference>
<keyword evidence="2" id="KW-0223">Dioxygenase</keyword>
<dbReference type="InterPro" id="IPR037523">
    <property type="entry name" value="VOC_core"/>
</dbReference>
<dbReference type="InterPro" id="IPR004360">
    <property type="entry name" value="Glyas_Fos-R_dOase_dom"/>
</dbReference>
<dbReference type="AlphaFoldDB" id="A0A1T4TCN9"/>
<organism evidence="2 3">
    <name type="scientific">Chitinophaga eiseniae</name>
    <dbReference type="NCBI Taxonomy" id="634771"/>
    <lineage>
        <taxon>Bacteria</taxon>
        <taxon>Pseudomonadati</taxon>
        <taxon>Bacteroidota</taxon>
        <taxon>Chitinophagia</taxon>
        <taxon>Chitinophagales</taxon>
        <taxon>Chitinophagaceae</taxon>
        <taxon>Chitinophaga</taxon>
    </lineage>
</organism>
<dbReference type="SUPFAM" id="SSF54593">
    <property type="entry name" value="Glyoxalase/Bleomycin resistance protein/Dihydroxybiphenyl dioxygenase"/>
    <property type="match status" value="1"/>
</dbReference>
<protein>
    <submittedName>
        <fullName evidence="2">Catechol 2,3-dioxygenase</fullName>
    </submittedName>
</protein>
<dbReference type="EMBL" id="FUWZ01000004">
    <property type="protein sequence ID" value="SKA38310.1"/>
    <property type="molecule type" value="Genomic_DNA"/>
</dbReference>
<gene>
    <name evidence="2" type="ORF">SAMN04488128_104410</name>
</gene>
<accession>A0A1T4TCN9</accession>
<dbReference type="Pfam" id="PF00903">
    <property type="entry name" value="Glyoxalase"/>
    <property type="match status" value="1"/>
</dbReference>
<dbReference type="PANTHER" id="PTHR36437">
    <property type="entry name" value="GLYOXALASE/BLEOMYCIN RESISTANCE PROTEIN/DIOXYGENASE"/>
    <property type="match status" value="1"/>
</dbReference>
<name>A0A1T4TCN9_9BACT</name>
<dbReference type="STRING" id="634771.SAMN04488128_104410"/>
<sequence length="134" mass="15077">MPVGVPLLQVFISMRAIENIAVPVTNQQLSKQFYLLLGFELLAEVTMPDGDIWIQLGFRNQVTTISLVRQWPYGRMQAGALQGLVLETDNIIRERDRLHQEGVAVSAISESAFGKVFFLQDPDLNGLSIHQFSY</sequence>
<proteinExistence type="predicted"/>
<dbReference type="PANTHER" id="PTHR36437:SF2">
    <property type="entry name" value="GLYOXALASE_BLEOMYCIN RESISTANCE PROTEIN_DIOXYGENASE"/>
    <property type="match status" value="1"/>
</dbReference>
<evidence type="ECO:0000313" key="2">
    <source>
        <dbReference type="EMBL" id="SKA38310.1"/>
    </source>
</evidence>